<accession>A0A427A647</accession>
<dbReference type="AlphaFoldDB" id="A0A427A647"/>
<comment type="caution">
    <text evidence="1">The sequence shown here is derived from an EMBL/GenBank/DDBJ whole genome shotgun (WGS) entry which is preliminary data.</text>
</comment>
<evidence type="ECO:0000313" key="2">
    <source>
        <dbReference type="Proteomes" id="UP000287651"/>
    </source>
</evidence>
<name>A0A427A647_ENSVE</name>
<evidence type="ECO:0000313" key="1">
    <source>
        <dbReference type="EMBL" id="RRT71736.1"/>
    </source>
</evidence>
<sequence length="162" mass="18229">MLITLHSFPGADACVDALYNLIQLTHGSDPGLVAGLKLASEEDDQRAANSCSTSPDFSPKPNSSPSRSVAFAIRSSSWFSRSFWWLLWWFPLEKCGSRFFTDRTQGHQASPCSFDEAGPVCSDPLETVKKKKSFDRFFSRRIGKFVGRRISWLYCAIFFVVI</sequence>
<protein>
    <submittedName>
        <fullName evidence="1">Uncharacterized protein</fullName>
    </submittedName>
</protein>
<gene>
    <name evidence="1" type="ORF">B296_00008906</name>
</gene>
<dbReference type="Proteomes" id="UP000287651">
    <property type="component" value="Unassembled WGS sequence"/>
</dbReference>
<proteinExistence type="predicted"/>
<organism evidence="1 2">
    <name type="scientific">Ensete ventricosum</name>
    <name type="common">Abyssinian banana</name>
    <name type="synonym">Musa ensete</name>
    <dbReference type="NCBI Taxonomy" id="4639"/>
    <lineage>
        <taxon>Eukaryota</taxon>
        <taxon>Viridiplantae</taxon>
        <taxon>Streptophyta</taxon>
        <taxon>Embryophyta</taxon>
        <taxon>Tracheophyta</taxon>
        <taxon>Spermatophyta</taxon>
        <taxon>Magnoliopsida</taxon>
        <taxon>Liliopsida</taxon>
        <taxon>Zingiberales</taxon>
        <taxon>Musaceae</taxon>
        <taxon>Ensete</taxon>
    </lineage>
</organism>
<dbReference type="EMBL" id="AMZH03003624">
    <property type="protein sequence ID" value="RRT71736.1"/>
    <property type="molecule type" value="Genomic_DNA"/>
</dbReference>
<reference evidence="1 2" key="1">
    <citation type="journal article" date="2014" name="Agronomy (Basel)">
        <title>A Draft Genome Sequence for Ensete ventricosum, the Drought-Tolerant Tree Against Hunger.</title>
        <authorList>
            <person name="Harrison J."/>
            <person name="Moore K.A."/>
            <person name="Paszkiewicz K."/>
            <person name="Jones T."/>
            <person name="Grant M."/>
            <person name="Ambacheew D."/>
            <person name="Muzemil S."/>
            <person name="Studholme D.J."/>
        </authorList>
    </citation>
    <scope>NUCLEOTIDE SEQUENCE [LARGE SCALE GENOMIC DNA]</scope>
</reference>